<dbReference type="Proteomes" id="UP001260188">
    <property type="component" value="Unassembled WGS sequence"/>
</dbReference>
<dbReference type="EMBL" id="JAVIZA010000001">
    <property type="protein sequence ID" value="MDR6168292.1"/>
    <property type="molecule type" value="Genomic_DNA"/>
</dbReference>
<protein>
    <submittedName>
        <fullName evidence="3">LDH2 family malate/lactate/ureidoglycolate dehydrogenase</fullName>
    </submittedName>
</protein>
<evidence type="ECO:0000256" key="2">
    <source>
        <dbReference type="ARBA" id="ARBA00023002"/>
    </source>
</evidence>
<dbReference type="RefSeq" id="WP_309667154.1">
    <property type="nucleotide sequence ID" value="NZ_JAVIZA010000001.1"/>
</dbReference>
<organism evidence="3 4">
    <name type="scientific">Microbacterium paludicola</name>
    <dbReference type="NCBI Taxonomy" id="300019"/>
    <lineage>
        <taxon>Bacteria</taxon>
        <taxon>Bacillati</taxon>
        <taxon>Actinomycetota</taxon>
        <taxon>Actinomycetes</taxon>
        <taxon>Micrococcales</taxon>
        <taxon>Microbacteriaceae</taxon>
        <taxon>Microbacterium</taxon>
    </lineage>
</organism>
<keyword evidence="4" id="KW-1185">Reference proteome</keyword>
<evidence type="ECO:0000313" key="3">
    <source>
        <dbReference type="EMBL" id="MDR6168292.1"/>
    </source>
</evidence>
<dbReference type="Gene3D" id="1.10.1530.10">
    <property type="match status" value="1"/>
</dbReference>
<dbReference type="PANTHER" id="PTHR11091:SF0">
    <property type="entry name" value="MALATE DEHYDROGENASE"/>
    <property type="match status" value="1"/>
</dbReference>
<accession>A0ABU1I331</accession>
<proteinExistence type="inferred from homology"/>
<dbReference type="SUPFAM" id="SSF89733">
    <property type="entry name" value="L-sulfolactate dehydrogenase-like"/>
    <property type="match status" value="1"/>
</dbReference>
<name>A0ABU1I331_9MICO</name>
<reference evidence="3 4" key="1">
    <citation type="submission" date="2023-08" db="EMBL/GenBank/DDBJ databases">
        <title>Functional and genomic diversity of the sorghum phyllosphere microbiome.</title>
        <authorList>
            <person name="Shade A."/>
        </authorList>
    </citation>
    <scope>NUCLEOTIDE SEQUENCE [LARGE SCALE GENOMIC DNA]</scope>
    <source>
        <strain evidence="3 4">SORGH_AS_0919</strain>
    </source>
</reference>
<sequence length="346" mass="35482">MTTTGIELRRFATDVLAAAGMRRHNADVVAGVMVGADLLGVHSHGATRLATYLDRVEAGVMALDPEMVLVRDHGATALLDAANGFGQLAASRAMVDAIERARAYGAGVVSVARSNHFGIAGHYVRAAAESGLVGIALTNASPAMPPFNGTRRLLGTNPIAIGIPSRHRPLAVLDMSSTTVARGKIRRAFDNGATEIPAGWATDATGAPTTDPAAALAGNLAPLGGPKGAGLSLVIDLLAGSLSGTGPVGSVVGLPDSSAVSGTGHLVIALDPEAFGGADLFDRLVEQSLADVADMDAADGERVYYPGLIEHEQRERAERDGIRLTDVDHDRLGALADRFGLAAPAR</sequence>
<evidence type="ECO:0000256" key="1">
    <source>
        <dbReference type="ARBA" id="ARBA00006056"/>
    </source>
</evidence>
<evidence type="ECO:0000313" key="4">
    <source>
        <dbReference type="Proteomes" id="UP001260188"/>
    </source>
</evidence>
<dbReference type="InterPro" id="IPR043143">
    <property type="entry name" value="Mal/L-sulf/L-lact_DH-like_NADP"/>
</dbReference>
<dbReference type="Gene3D" id="3.30.1370.60">
    <property type="entry name" value="Hypothetical oxidoreductase yiak, domain 2"/>
    <property type="match status" value="1"/>
</dbReference>
<comment type="caution">
    <text evidence="3">The sequence shown here is derived from an EMBL/GenBank/DDBJ whole genome shotgun (WGS) entry which is preliminary data.</text>
</comment>
<dbReference type="PANTHER" id="PTHR11091">
    <property type="entry name" value="OXIDOREDUCTASE-RELATED"/>
    <property type="match status" value="1"/>
</dbReference>
<dbReference type="InterPro" id="IPR043144">
    <property type="entry name" value="Mal/L-sulf/L-lact_DH-like_ah"/>
</dbReference>
<comment type="similarity">
    <text evidence="1">Belongs to the LDH2/MDH2 oxidoreductase family.</text>
</comment>
<dbReference type="InterPro" id="IPR003767">
    <property type="entry name" value="Malate/L-lactate_DH-like"/>
</dbReference>
<gene>
    <name evidence="3" type="ORF">QE367_002496</name>
</gene>
<dbReference type="InterPro" id="IPR036111">
    <property type="entry name" value="Mal/L-sulfo/L-lacto_DH-like_sf"/>
</dbReference>
<dbReference type="Pfam" id="PF02615">
    <property type="entry name" value="Ldh_2"/>
    <property type="match status" value="1"/>
</dbReference>
<keyword evidence="2" id="KW-0560">Oxidoreductase</keyword>